<gene>
    <name evidence="3" type="ORF">BD410DRAFT_740069</name>
</gene>
<feature type="compositionally biased region" description="Pro residues" evidence="1">
    <location>
        <begin position="434"/>
        <end position="445"/>
    </location>
</feature>
<dbReference type="InterPro" id="IPR000904">
    <property type="entry name" value="Sec7_dom"/>
</dbReference>
<name>A0A4Y7QIS9_9AGAM</name>
<organism evidence="3 4">
    <name type="scientific">Rickenella mellea</name>
    <dbReference type="NCBI Taxonomy" id="50990"/>
    <lineage>
        <taxon>Eukaryota</taxon>
        <taxon>Fungi</taxon>
        <taxon>Dikarya</taxon>
        <taxon>Basidiomycota</taxon>
        <taxon>Agaricomycotina</taxon>
        <taxon>Agaricomycetes</taxon>
        <taxon>Hymenochaetales</taxon>
        <taxon>Rickenellaceae</taxon>
        <taxon>Rickenella</taxon>
    </lineage>
</organism>
<dbReference type="GO" id="GO:0005085">
    <property type="term" value="F:guanyl-nucleotide exchange factor activity"/>
    <property type="evidence" value="ECO:0007669"/>
    <property type="project" value="InterPro"/>
</dbReference>
<dbReference type="SUPFAM" id="SSF48425">
    <property type="entry name" value="Sec7 domain"/>
    <property type="match status" value="1"/>
</dbReference>
<dbReference type="InterPro" id="IPR023394">
    <property type="entry name" value="Sec7_C_sf"/>
</dbReference>
<dbReference type="Pfam" id="PF12783">
    <property type="entry name" value="Sec7-like_HUS"/>
    <property type="match status" value="1"/>
</dbReference>
<dbReference type="InterPro" id="IPR016024">
    <property type="entry name" value="ARM-type_fold"/>
</dbReference>
<accession>A0A4Y7QIS9</accession>
<dbReference type="OrthoDB" id="10258608at2759"/>
<dbReference type="Proteomes" id="UP000294933">
    <property type="component" value="Unassembled WGS sequence"/>
</dbReference>
<evidence type="ECO:0000259" key="2">
    <source>
        <dbReference type="PROSITE" id="PS50190"/>
    </source>
</evidence>
<feature type="region of interest" description="Disordered" evidence="1">
    <location>
        <begin position="262"/>
        <end position="301"/>
    </location>
</feature>
<protein>
    <submittedName>
        <fullName evidence="3">Sec7-domain-containing protein</fullName>
    </submittedName>
</protein>
<dbReference type="InterPro" id="IPR032691">
    <property type="entry name" value="Mon2/Sec7/BIG1-like_HUS"/>
</dbReference>
<dbReference type="GO" id="GO:0016192">
    <property type="term" value="P:vesicle-mediated transport"/>
    <property type="evidence" value="ECO:0007669"/>
    <property type="project" value="UniProtKB-ARBA"/>
</dbReference>
<feature type="compositionally biased region" description="Low complexity" evidence="1">
    <location>
        <begin position="424"/>
        <end position="433"/>
    </location>
</feature>
<keyword evidence="4" id="KW-1185">Reference proteome</keyword>
<dbReference type="Gene3D" id="1.10.220.20">
    <property type="match status" value="1"/>
</dbReference>
<feature type="compositionally biased region" description="Polar residues" evidence="1">
    <location>
        <begin position="289"/>
        <end position="300"/>
    </location>
</feature>
<dbReference type="InterPro" id="IPR056604">
    <property type="entry name" value="GBF1-like_TPR"/>
</dbReference>
<dbReference type="STRING" id="50990.A0A4Y7QIS9"/>
<dbReference type="PROSITE" id="PS50190">
    <property type="entry name" value="SEC7"/>
    <property type="match status" value="1"/>
</dbReference>
<dbReference type="CDD" id="cd00171">
    <property type="entry name" value="Sec7"/>
    <property type="match status" value="1"/>
</dbReference>
<evidence type="ECO:0000313" key="4">
    <source>
        <dbReference type="Proteomes" id="UP000294933"/>
    </source>
</evidence>
<dbReference type="PANTHER" id="PTHR10663">
    <property type="entry name" value="GUANYL-NUCLEOTIDE EXCHANGE FACTOR"/>
    <property type="match status" value="1"/>
</dbReference>
<dbReference type="SUPFAM" id="SSF48371">
    <property type="entry name" value="ARM repeat"/>
    <property type="match status" value="1"/>
</dbReference>
<dbReference type="Pfam" id="PF23325">
    <property type="entry name" value="TPR_28"/>
    <property type="match status" value="1"/>
</dbReference>
<dbReference type="Gene3D" id="1.10.1000.11">
    <property type="entry name" value="Arf Nucleotide-binding Site Opener,domain 2"/>
    <property type="match status" value="1"/>
</dbReference>
<evidence type="ECO:0000256" key="1">
    <source>
        <dbReference type="SAM" id="MobiDB-lite"/>
    </source>
</evidence>
<feature type="region of interest" description="Disordered" evidence="1">
    <location>
        <begin position="1485"/>
        <end position="1510"/>
    </location>
</feature>
<dbReference type="FunFam" id="1.10.1000.11:FF:000002">
    <property type="entry name" value="Cytohesin 1"/>
    <property type="match status" value="1"/>
</dbReference>
<dbReference type="GO" id="GO:0005794">
    <property type="term" value="C:Golgi apparatus"/>
    <property type="evidence" value="ECO:0007669"/>
    <property type="project" value="UniProtKB-ARBA"/>
</dbReference>
<proteinExistence type="predicted"/>
<dbReference type="VEuPathDB" id="FungiDB:BD410DRAFT_740069"/>
<feature type="compositionally biased region" description="Polar residues" evidence="1">
    <location>
        <begin position="448"/>
        <end position="458"/>
    </location>
</feature>
<reference evidence="3 4" key="1">
    <citation type="submission" date="2018-06" db="EMBL/GenBank/DDBJ databases">
        <title>A transcriptomic atlas of mushroom development highlights an independent origin of complex multicellularity.</title>
        <authorList>
            <consortium name="DOE Joint Genome Institute"/>
            <person name="Krizsan K."/>
            <person name="Almasi E."/>
            <person name="Merenyi Z."/>
            <person name="Sahu N."/>
            <person name="Viragh M."/>
            <person name="Koszo T."/>
            <person name="Mondo S."/>
            <person name="Kiss B."/>
            <person name="Balint B."/>
            <person name="Kues U."/>
            <person name="Barry K."/>
            <person name="Hegedus J.C."/>
            <person name="Henrissat B."/>
            <person name="Johnson J."/>
            <person name="Lipzen A."/>
            <person name="Ohm R."/>
            <person name="Nagy I."/>
            <person name="Pangilinan J."/>
            <person name="Yan J."/>
            <person name="Xiong Y."/>
            <person name="Grigoriev I.V."/>
            <person name="Hibbett D.S."/>
            <person name="Nagy L.G."/>
        </authorList>
    </citation>
    <scope>NUCLEOTIDE SEQUENCE [LARGE SCALE GENOMIC DNA]</scope>
    <source>
        <strain evidence="3 4">SZMC22713</strain>
    </source>
</reference>
<feature type="domain" description="SEC7" evidence="2">
    <location>
        <begin position="568"/>
        <end position="760"/>
    </location>
</feature>
<sequence length="1510" mass="167635">MAASTIPIVVSKKHIVHSEILAVTSVMRKNSRWASSSMSYAARDTALASSLGLRRSGASSNHSSRSERREAELMNGFLDLKREVRDADEIDTLPLTTLFAPFFALIRSPLSTGPITSAALWAIHNLFIAGFVTPNSPGLEAALAELSNTVSHCKFEASDASGDEVVLYRIMAVIECCMCGSVGNVLGDVEVCEMLETVLTTCCQMRLSETLRRSAESTMHSLVRHVFYRLHTLDPVEEEAKLQSGDDESQTNEITMNVQVSGDAHSTKADMIETPPEDSSKEIEVEQAAQPTPSPTSTGVKTEFGLPSILELLRVLINILDPNDRMHTDSTRLTALGVLNAAFEVASSRIGDFPSLAALILDHGCKYLFQLARSDNPTVLYLSLRVISAMFDAMRQHLKLQQELFFAFSIDRLAPAVSPKALQPKKGPTGSPRPGTPVPPSPKIPSPNVNGDTESENVGPTRPTVLPARGETRELMLETLNHMARHPSFMVDLYVNYDCDVNCEDLFEKLIDFLAKGVYPMHHADRDGQQPASQLLCLDLLLEFIKHMAGRVQGQSELWPQDHPSPEYLLQSKSRKRLVLTGASRFNSKPKVGLSFLEENGLIYSDLSDDISRPMSLAKFLKSSTRLDKRLLGDFISRPENLDVLKAFISLFDFHDKPVAEAMRELLEAFRLPGEAQQISRITETFAQCYFASKPADIKSEDAVYVLAYSIIMLNTDLHNPQNRKRMTLDDYQRNLRGVNDSSDFPPEFLKAIYDSIRKREIVMPEEHTGQVGFEYAWKELLARSRISGPFVSCNSDSFDLTMFKSVWKTVISAIAFAFTTFDDDYTVQRAIAGFRQCATLAGHFRLPEVFDYVVVSLSQVTGLLPDTLISRVPNYPIVEVEGQDVTVSTLSIKFGTNFKGQLAAVVLFTIVNGNGNAVREGWTQIFEIFQNLFLHSLLPTRMLQMEGFLGGVSLIPLQSNQPPRTTPRNEGGLLSALSSYLMTPYGSSADSLVPEATDAEVEKTLCTVDCITACRLDQLYGQIPQLEVDALVAAVRALEALAHERTVSRLKQESDDVSSTVNTPTSQHLPTLPYDPATIYLLETMISIALQTPDHIDDVWPVMFEHLSALLTSAQQFSVLLIERAVVALLRLCLILAEKPSIRDQLYVSLDLLGSLPPAVVASVGEHVIAGLALVVKRHKEIIRSQTEWGVVFAVMRNNMLHPEAARQVFELLLSLASDGPEQCVKPDNFAGLVSLLDDYATAADTAVQNHGQNMRKNNAQSPQEFVVERGRKAIDVIFDLKKFIPLFLTSGAISETQAWKQLSLPLIMAFGRQSTNACREVRQNALIQLQRTLLGPHLVPDDHTQVDYLFNRVIFPLLDELLKPQVFRLDPLGMPETRLRASTLLCKTFMHFEVKEVRKQADVRVTWIQILDLLDRLMNVDKRDQLYEAIPESLKNVVLVMNASGMLVPPSAADHRTEEQRALWDATHERLERFLPGFLEDVIPSPQPEAAHEPDTAVAQPPASPAPS</sequence>
<dbReference type="EMBL" id="ML170159">
    <property type="protein sequence ID" value="TDL27256.1"/>
    <property type="molecule type" value="Genomic_DNA"/>
</dbReference>
<dbReference type="Pfam" id="PF01369">
    <property type="entry name" value="Sec7"/>
    <property type="match status" value="1"/>
</dbReference>
<evidence type="ECO:0000313" key="3">
    <source>
        <dbReference type="EMBL" id="TDL27256.1"/>
    </source>
</evidence>
<dbReference type="SMART" id="SM00222">
    <property type="entry name" value="Sec7"/>
    <property type="match status" value="1"/>
</dbReference>
<feature type="region of interest" description="Disordered" evidence="1">
    <location>
        <begin position="419"/>
        <end position="466"/>
    </location>
</feature>
<dbReference type="InterPro" id="IPR035999">
    <property type="entry name" value="Sec7_dom_sf"/>
</dbReference>
<dbReference type="PANTHER" id="PTHR10663:SF388">
    <property type="entry name" value="GOLGI-SPECIFIC BREFELDIN A-RESISTANCE GUANINE NUCLEOTIDE EXCHANGE FACTOR 1"/>
    <property type="match status" value="1"/>
</dbReference>
<dbReference type="GO" id="GO:0032012">
    <property type="term" value="P:regulation of ARF protein signal transduction"/>
    <property type="evidence" value="ECO:0007669"/>
    <property type="project" value="InterPro"/>
</dbReference>